<keyword evidence="2" id="KW-1185">Reference proteome</keyword>
<organism evidence="1 2">
    <name type="scientific">Sinosporangium album</name>
    <dbReference type="NCBI Taxonomy" id="504805"/>
    <lineage>
        <taxon>Bacteria</taxon>
        <taxon>Bacillati</taxon>
        <taxon>Actinomycetota</taxon>
        <taxon>Actinomycetes</taxon>
        <taxon>Streptosporangiales</taxon>
        <taxon>Streptosporangiaceae</taxon>
        <taxon>Sinosporangium</taxon>
    </lineage>
</organism>
<dbReference type="AlphaFoldDB" id="A0A1G7XWQ1"/>
<evidence type="ECO:0000313" key="2">
    <source>
        <dbReference type="Proteomes" id="UP000198923"/>
    </source>
</evidence>
<protein>
    <submittedName>
        <fullName evidence="1">Uncharacterized protein</fullName>
    </submittedName>
</protein>
<evidence type="ECO:0000313" key="1">
    <source>
        <dbReference type="EMBL" id="SDG88608.1"/>
    </source>
</evidence>
<name>A0A1G7XWQ1_9ACTN</name>
<accession>A0A1G7XWQ1</accession>
<proteinExistence type="predicted"/>
<reference evidence="1 2" key="1">
    <citation type="submission" date="2016-10" db="EMBL/GenBank/DDBJ databases">
        <authorList>
            <person name="de Groot N.N."/>
        </authorList>
    </citation>
    <scope>NUCLEOTIDE SEQUENCE [LARGE SCALE GENOMIC DNA]</scope>
    <source>
        <strain evidence="1 2">CPCC 201354</strain>
    </source>
</reference>
<gene>
    <name evidence="1" type="ORF">SAMN05421505_10912</name>
</gene>
<dbReference type="EMBL" id="FNCN01000009">
    <property type="protein sequence ID" value="SDG88608.1"/>
    <property type="molecule type" value="Genomic_DNA"/>
</dbReference>
<dbReference type="Proteomes" id="UP000198923">
    <property type="component" value="Unassembled WGS sequence"/>
</dbReference>
<sequence>MQALSDAALCHSVGRRRHVMSDPVARFPLQLLRAIPVFRTNKMRCATWRSSSRLRPEWRIRCRCLGSSDLKTARDSPLTSHGFSRATYRSSLWIPREIKPQRRSFCRG</sequence>